<reference evidence="8" key="2">
    <citation type="submission" date="2019-04" db="EMBL/GenBank/DDBJ databases">
        <title>Evolution of Biomass-Degrading Anaerobic Consortia Revealed by Metagenomics.</title>
        <authorList>
            <person name="Peng X."/>
        </authorList>
    </citation>
    <scope>NUCLEOTIDE SEQUENCE</scope>
    <source>
        <strain evidence="8">SIG254</strain>
    </source>
</reference>
<dbReference type="STRING" id="318464.IO99_16180"/>
<keyword evidence="4" id="KW-0804">Transcription</keyword>
<evidence type="ECO:0000313" key="8">
    <source>
        <dbReference type="EMBL" id="MBE6060003.1"/>
    </source>
</evidence>
<evidence type="ECO:0000259" key="6">
    <source>
        <dbReference type="Pfam" id="PF08281"/>
    </source>
</evidence>
<evidence type="ECO:0000256" key="2">
    <source>
        <dbReference type="ARBA" id="ARBA00023015"/>
    </source>
</evidence>
<dbReference type="InterPro" id="IPR013324">
    <property type="entry name" value="RNA_pol_sigma_r3/r4-like"/>
</dbReference>
<gene>
    <name evidence="8" type="ORF">E7215_07500</name>
    <name evidence="7" type="ORF">IO99_16180</name>
</gene>
<keyword evidence="3" id="KW-0731">Sigma factor</keyword>
<dbReference type="InterPro" id="IPR014284">
    <property type="entry name" value="RNA_pol_sigma-70_dom"/>
</dbReference>
<protein>
    <submittedName>
        <fullName evidence="8">Sigma-70 family RNA polymerase sigma factor</fullName>
    </submittedName>
</protein>
<dbReference type="Gene3D" id="1.10.10.10">
    <property type="entry name" value="Winged helix-like DNA-binding domain superfamily/Winged helix DNA-binding domain"/>
    <property type="match status" value="1"/>
</dbReference>
<dbReference type="CDD" id="cd06171">
    <property type="entry name" value="Sigma70_r4"/>
    <property type="match status" value="1"/>
</dbReference>
<dbReference type="InterPro" id="IPR036388">
    <property type="entry name" value="WH-like_DNA-bd_sf"/>
</dbReference>
<dbReference type="InterPro" id="IPR013325">
    <property type="entry name" value="RNA_pol_sigma_r2"/>
</dbReference>
<reference evidence="7 9" key="1">
    <citation type="submission" date="2014-07" db="EMBL/GenBank/DDBJ databases">
        <title>Draft genome of Clostridium sulfidigenes 113A isolated from sediments associated with methane hydrate from Krishna Godavari basin.</title>
        <authorList>
            <person name="Honkalas V.S."/>
            <person name="Dabir A.P."/>
            <person name="Arora P."/>
            <person name="Dhakephalkar P.K."/>
        </authorList>
    </citation>
    <scope>NUCLEOTIDE SEQUENCE [LARGE SCALE GENOMIC DNA]</scope>
    <source>
        <strain evidence="7 9">113A</strain>
    </source>
</reference>
<dbReference type="Proteomes" id="UP000768462">
    <property type="component" value="Unassembled WGS sequence"/>
</dbReference>
<dbReference type="RefSeq" id="WP_035135057.1">
    <property type="nucleotide sequence ID" value="NZ_JPMD01000041.1"/>
</dbReference>
<evidence type="ECO:0000259" key="5">
    <source>
        <dbReference type="Pfam" id="PF04542"/>
    </source>
</evidence>
<dbReference type="InterPro" id="IPR013249">
    <property type="entry name" value="RNA_pol_sigma70_r4_t2"/>
</dbReference>
<evidence type="ECO:0000256" key="1">
    <source>
        <dbReference type="ARBA" id="ARBA00010641"/>
    </source>
</evidence>
<dbReference type="InterPro" id="IPR007627">
    <property type="entry name" value="RNA_pol_sigma70_r2"/>
</dbReference>
<comment type="caution">
    <text evidence="7">The sequence shown here is derived from an EMBL/GenBank/DDBJ whole genome shotgun (WGS) entry which is preliminary data.</text>
</comment>
<dbReference type="SUPFAM" id="SSF88659">
    <property type="entry name" value="Sigma3 and sigma4 domains of RNA polymerase sigma factors"/>
    <property type="match status" value="1"/>
</dbReference>
<dbReference type="EMBL" id="SVCM01000083">
    <property type="protein sequence ID" value="MBE6060003.1"/>
    <property type="molecule type" value="Genomic_DNA"/>
</dbReference>
<dbReference type="Gene3D" id="1.10.1740.10">
    <property type="match status" value="1"/>
</dbReference>
<evidence type="ECO:0000256" key="3">
    <source>
        <dbReference type="ARBA" id="ARBA00023082"/>
    </source>
</evidence>
<dbReference type="Pfam" id="PF08281">
    <property type="entry name" value="Sigma70_r4_2"/>
    <property type="match status" value="1"/>
</dbReference>
<feature type="domain" description="RNA polymerase sigma-70 region 2" evidence="5">
    <location>
        <begin position="17"/>
        <end position="86"/>
    </location>
</feature>
<dbReference type="NCBIfam" id="TIGR02937">
    <property type="entry name" value="sigma70-ECF"/>
    <property type="match status" value="1"/>
</dbReference>
<dbReference type="PANTHER" id="PTHR43133">
    <property type="entry name" value="RNA POLYMERASE ECF-TYPE SIGMA FACTO"/>
    <property type="match status" value="1"/>
</dbReference>
<feature type="domain" description="RNA polymerase sigma factor 70 region 4 type 2" evidence="6">
    <location>
        <begin position="117"/>
        <end position="168"/>
    </location>
</feature>
<dbReference type="AlphaFoldDB" id="A0A084J868"/>
<dbReference type="SUPFAM" id="SSF88946">
    <property type="entry name" value="Sigma2 domain of RNA polymerase sigma factors"/>
    <property type="match status" value="1"/>
</dbReference>
<name>A0A084J868_9CLOT</name>
<evidence type="ECO:0000313" key="7">
    <source>
        <dbReference type="EMBL" id="KEZ85152.1"/>
    </source>
</evidence>
<keyword evidence="9" id="KW-1185">Reference proteome</keyword>
<dbReference type="GO" id="GO:0006352">
    <property type="term" value="P:DNA-templated transcription initiation"/>
    <property type="evidence" value="ECO:0007669"/>
    <property type="project" value="InterPro"/>
</dbReference>
<dbReference type="PANTHER" id="PTHR43133:SF60">
    <property type="entry name" value="RNA POLYMERASE SIGMA FACTOR SIGV"/>
    <property type="match status" value="1"/>
</dbReference>
<dbReference type="GO" id="GO:0003677">
    <property type="term" value="F:DNA binding"/>
    <property type="evidence" value="ECO:0007669"/>
    <property type="project" value="InterPro"/>
</dbReference>
<proteinExistence type="inferred from homology"/>
<sequence>MEISSDENFKNNMLAQLYDVYENKMYGIAYSILNNVEQAEDAVQDAFIKLIPYISTIHGVESLKTKRLVVYTIKNISIDLYRRNRKETQLFTKEVEEKVTSENQKGVPSVKTVEDRHMITQLLSKLPSKYREIIQYRCFYELSYREISSLLHISEDVAAKRYERARKMVKEMIGDELYG</sequence>
<dbReference type="GO" id="GO:0016987">
    <property type="term" value="F:sigma factor activity"/>
    <property type="evidence" value="ECO:0007669"/>
    <property type="project" value="UniProtKB-KW"/>
</dbReference>
<dbReference type="Proteomes" id="UP000028542">
    <property type="component" value="Unassembled WGS sequence"/>
</dbReference>
<evidence type="ECO:0000256" key="4">
    <source>
        <dbReference type="ARBA" id="ARBA00023163"/>
    </source>
</evidence>
<organism evidence="7 9">
    <name type="scientific">Clostridium sulfidigenes</name>
    <dbReference type="NCBI Taxonomy" id="318464"/>
    <lineage>
        <taxon>Bacteria</taxon>
        <taxon>Bacillati</taxon>
        <taxon>Bacillota</taxon>
        <taxon>Clostridia</taxon>
        <taxon>Eubacteriales</taxon>
        <taxon>Clostridiaceae</taxon>
        <taxon>Clostridium</taxon>
    </lineage>
</organism>
<dbReference type="InterPro" id="IPR039425">
    <property type="entry name" value="RNA_pol_sigma-70-like"/>
</dbReference>
<comment type="similarity">
    <text evidence="1">Belongs to the sigma-70 factor family. ECF subfamily.</text>
</comment>
<keyword evidence="2" id="KW-0805">Transcription regulation</keyword>
<dbReference type="eggNOG" id="COG1595">
    <property type="taxonomic scope" value="Bacteria"/>
</dbReference>
<accession>A0A084J868</accession>
<dbReference type="Pfam" id="PF04542">
    <property type="entry name" value="Sigma70_r2"/>
    <property type="match status" value="1"/>
</dbReference>
<evidence type="ECO:0000313" key="9">
    <source>
        <dbReference type="Proteomes" id="UP000028542"/>
    </source>
</evidence>
<dbReference type="EMBL" id="JPMD01000041">
    <property type="protein sequence ID" value="KEZ85152.1"/>
    <property type="molecule type" value="Genomic_DNA"/>
</dbReference>